<comment type="caution">
    <text evidence="2">The sequence shown here is derived from an EMBL/GenBank/DDBJ whole genome shotgun (WGS) entry which is preliminary data.</text>
</comment>
<evidence type="ECO:0000313" key="2">
    <source>
        <dbReference type="EMBL" id="MFD0988284.1"/>
    </source>
</evidence>
<organism evidence="2 3">
    <name type="scientific">Methyloligella solikamskensis</name>
    <dbReference type="NCBI Taxonomy" id="1177756"/>
    <lineage>
        <taxon>Bacteria</taxon>
        <taxon>Pseudomonadati</taxon>
        <taxon>Pseudomonadota</taxon>
        <taxon>Alphaproteobacteria</taxon>
        <taxon>Hyphomicrobiales</taxon>
        <taxon>Hyphomicrobiaceae</taxon>
        <taxon>Methyloligella</taxon>
    </lineage>
</organism>
<name>A0ABW3JDD2_9HYPH</name>
<keyword evidence="3" id="KW-1185">Reference proteome</keyword>
<feature type="chain" id="PRO_5045654407" description="DUF3828 domain-containing protein" evidence="1">
    <location>
        <begin position="27"/>
        <end position="156"/>
    </location>
</feature>
<proteinExistence type="predicted"/>
<reference evidence="3" key="1">
    <citation type="journal article" date="2019" name="Int. J. Syst. Evol. Microbiol.">
        <title>The Global Catalogue of Microorganisms (GCM) 10K type strain sequencing project: providing services to taxonomists for standard genome sequencing and annotation.</title>
        <authorList>
            <consortium name="The Broad Institute Genomics Platform"/>
            <consortium name="The Broad Institute Genome Sequencing Center for Infectious Disease"/>
            <person name="Wu L."/>
            <person name="Ma J."/>
        </authorList>
    </citation>
    <scope>NUCLEOTIDE SEQUENCE [LARGE SCALE GENOMIC DNA]</scope>
    <source>
        <strain evidence="3">CCUG 61697</strain>
    </source>
</reference>
<evidence type="ECO:0008006" key="4">
    <source>
        <dbReference type="Google" id="ProtNLM"/>
    </source>
</evidence>
<feature type="signal peptide" evidence="1">
    <location>
        <begin position="1"/>
        <end position="26"/>
    </location>
</feature>
<accession>A0ABW3JDD2</accession>
<keyword evidence="1" id="KW-0732">Signal</keyword>
<sequence>MRVLSRLSGTCVALCLLVLLCSPASAADEPEAVALVQGLYEAQAKLLAEEDMPLVKVPRVSIRYFDPFVAGQLDATDLDFDPVYDAQDYDVTDVRVALDPEMPELRGTTFVQVHFKNFGTERQLTYLLRPMEGGGPLRVIDIESADWRLSELLAAN</sequence>
<evidence type="ECO:0000256" key="1">
    <source>
        <dbReference type="SAM" id="SignalP"/>
    </source>
</evidence>
<dbReference type="EMBL" id="JBHTJO010000002">
    <property type="protein sequence ID" value="MFD0988284.1"/>
    <property type="molecule type" value="Genomic_DNA"/>
</dbReference>
<protein>
    <recommendedName>
        <fullName evidence="4">DUF3828 domain-containing protein</fullName>
    </recommendedName>
</protein>
<gene>
    <name evidence="2" type="ORF">ACFQ2F_14380</name>
</gene>
<dbReference type="Proteomes" id="UP001597102">
    <property type="component" value="Unassembled WGS sequence"/>
</dbReference>
<evidence type="ECO:0000313" key="3">
    <source>
        <dbReference type="Proteomes" id="UP001597102"/>
    </source>
</evidence>
<dbReference type="RefSeq" id="WP_379091223.1">
    <property type="nucleotide sequence ID" value="NZ_JBHTJO010000002.1"/>
</dbReference>